<organism evidence="18 19">
    <name type="scientific">Orbilia oligospora</name>
    <name type="common">Nematode-trapping fungus</name>
    <name type="synonym">Arthrobotrys oligospora</name>
    <dbReference type="NCBI Taxonomy" id="2813651"/>
    <lineage>
        <taxon>Eukaryota</taxon>
        <taxon>Fungi</taxon>
        <taxon>Dikarya</taxon>
        <taxon>Ascomycota</taxon>
        <taxon>Pezizomycotina</taxon>
        <taxon>Orbiliomycetes</taxon>
        <taxon>Orbiliales</taxon>
        <taxon>Orbiliaceae</taxon>
        <taxon>Orbilia</taxon>
    </lineage>
</organism>
<reference evidence="18 19" key="1">
    <citation type="submission" date="2019-06" db="EMBL/GenBank/DDBJ databases">
        <authorList>
            <person name="Palmer J.M."/>
        </authorList>
    </citation>
    <scope>NUCLEOTIDE SEQUENCE [LARGE SCALE GENOMIC DNA]</scope>
    <source>
        <strain evidence="18 19">TWF102</strain>
    </source>
</reference>
<keyword evidence="8 18" id="KW-0436">Ligase</keyword>
<dbReference type="InterPro" id="IPR009061">
    <property type="entry name" value="DNA-bd_dom_put_sf"/>
</dbReference>
<dbReference type="CDD" id="cd00769">
    <property type="entry name" value="PheRS_beta_core"/>
    <property type="match status" value="1"/>
</dbReference>
<dbReference type="GO" id="GO:0009328">
    <property type="term" value="C:phenylalanine-tRNA ligase complex"/>
    <property type="evidence" value="ECO:0007669"/>
    <property type="project" value="TreeGrafter"/>
</dbReference>
<dbReference type="GO" id="GO:0006432">
    <property type="term" value="P:phenylalanyl-tRNA aminoacylation"/>
    <property type="evidence" value="ECO:0007669"/>
    <property type="project" value="InterPro"/>
</dbReference>
<evidence type="ECO:0000256" key="6">
    <source>
        <dbReference type="ARBA" id="ARBA00017032"/>
    </source>
</evidence>
<keyword evidence="7" id="KW-0963">Cytoplasm</keyword>
<evidence type="ECO:0000313" key="19">
    <source>
        <dbReference type="Proteomes" id="UP000475325"/>
    </source>
</evidence>
<dbReference type="InterPro" id="IPR045864">
    <property type="entry name" value="aa-tRNA-synth_II/BPL/LPL"/>
</dbReference>
<dbReference type="InterPro" id="IPR020825">
    <property type="entry name" value="Phe-tRNA_synthase-like_B3/B4"/>
</dbReference>
<evidence type="ECO:0000256" key="15">
    <source>
        <dbReference type="ARBA" id="ARBA00033189"/>
    </source>
</evidence>
<dbReference type="InterPro" id="IPR040659">
    <property type="entry name" value="PhetRS_B1"/>
</dbReference>
<evidence type="ECO:0000256" key="13">
    <source>
        <dbReference type="ARBA" id="ARBA00022917"/>
    </source>
</evidence>
<dbReference type="GO" id="GO:0005524">
    <property type="term" value="F:ATP binding"/>
    <property type="evidence" value="ECO:0007669"/>
    <property type="project" value="UniProtKB-KW"/>
</dbReference>
<evidence type="ECO:0000259" key="17">
    <source>
        <dbReference type="PROSITE" id="PS51483"/>
    </source>
</evidence>
<dbReference type="Gene3D" id="3.50.40.10">
    <property type="entry name" value="Phenylalanyl-trna Synthetase, Chain B, domain 3"/>
    <property type="match status" value="1"/>
</dbReference>
<dbReference type="SUPFAM" id="SSF46955">
    <property type="entry name" value="Putative DNA-binding domain"/>
    <property type="match status" value="2"/>
</dbReference>
<comment type="caution">
    <text evidence="18">The sequence shown here is derived from an EMBL/GenBank/DDBJ whole genome shotgun (WGS) entry which is preliminary data.</text>
</comment>
<evidence type="ECO:0000256" key="2">
    <source>
        <dbReference type="ARBA" id="ARBA00004496"/>
    </source>
</evidence>
<protein>
    <recommendedName>
        <fullName evidence="6">Phenylalanine--tRNA ligase beta subunit</fullName>
        <ecNumber evidence="5">6.1.1.20</ecNumber>
    </recommendedName>
    <alternativeName>
        <fullName evidence="15">Phenylalanyl-tRNA synthetase beta subunit</fullName>
    </alternativeName>
</protein>
<keyword evidence="11" id="KW-0067">ATP-binding</keyword>
<dbReference type="FunFam" id="3.30.930.10:FF:000052">
    <property type="entry name" value="Phenylalanyl-tRNA synthetase, beta subunit"/>
    <property type="match status" value="1"/>
</dbReference>
<dbReference type="PROSITE" id="PS51483">
    <property type="entry name" value="B5"/>
    <property type="match status" value="1"/>
</dbReference>
<dbReference type="PANTHER" id="PTHR10947">
    <property type="entry name" value="PHENYLALANYL-TRNA SYNTHETASE BETA CHAIN AND LEUCINE-RICH REPEAT-CONTAINING PROTEIN 47"/>
    <property type="match status" value="1"/>
</dbReference>
<keyword evidence="14" id="KW-0030">Aminoacyl-tRNA synthetase</keyword>
<dbReference type="SMART" id="SM00874">
    <property type="entry name" value="B5"/>
    <property type="match status" value="1"/>
</dbReference>
<dbReference type="Gene3D" id="3.30.56.10">
    <property type="match status" value="2"/>
</dbReference>
<dbReference type="SUPFAM" id="SSF55681">
    <property type="entry name" value="Class II aaRS and biotin synthetases"/>
    <property type="match status" value="1"/>
</dbReference>
<keyword evidence="9" id="KW-0479">Metal-binding</keyword>
<accession>A0A7C8JA46</accession>
<evidence type="ECO:0000256" key="9">
    <source>
        <dbReference type="ARBA" id="ARBA00022723"/>
    </source>
</evidence>
<evidence type="ECO:0000256" key="8">
    <source>
        <dbReference type="ARBA" id="ARBA00022598"/>
    </source>
</evidence>
<dbReference type="InterPro" id="IPR041616">
    <property type="entry name" value="PheRS_beta_core"/>
</dbReference>
<dbReference type="PANTHER" id="PTHR10947:SF0">
    <property type="entry name" value="PHENYLALANINE--TRNA LIGASE BETA SUBUNIT"/>
    <property type="match status" value="1"/>
</dbReference>
<keyword evidence="10" id="KW-0547">Nucleotide-binding</keyword>
<evidence type="ECO:0000256" key="11">
    <source>
        <dbReference type="ARBA" id="ARBA00022840"/>
    </source>
</evidence>
<dbReference type="Proteomes" id="UP000475325">
    <property type="component" value="Unassembled WGS sequence"/>
</dbReference>
<dbReference type="FunFam" id="3.30.56.10:FF:000004">
    <property type="entry name" value="Phenylalanyl-tRNA synthetase, beta subunit"/>
    <property type="match status" value="1"/>
</dbReference>
<dbReference type="Pfam" id="PF18262">
    <property type="entry name" value="PhetRS_B1"/>
    <property type="match status" value="1"/>
</dbReference>
<dbReference type="EC" id="6.1.1.20" evidence="5"/>
<dbReference type="Pfam" id="PF03483">
    <property type="entry name" value="B3_4"/>
    <property type="match status" value="1"/>
</dbReference>
<evidence type="ECO:0000313" key="18">
    <source>
        <dbReference type="EMBL" id="KAF3089798.1"/>
    </source>
</evidence>
<dbReference type="NCBIfam" id="TIGR00471">
    <property type="entry name" value="pheT_arch"/>
    <property type="match status" value="1"/>
</dbReference>
<dbReference type="InterPro" id="IPR045060">
    <property type="entry name" value="Phe-tRNA-ligase_IIc_bsu"/>
</dbReference>
<comment type="subcellular location">
    <subcellularLocation>
        <location evidence="2">Cytoplasm</location>
    </subcellularLocation>
</comment>
<keyword evidence="12" id="KW-0460">Magnesium</keyword>
<comment type="subunit">
    <text evidence="4">Tetramer of two alpha and two beta subunits.</text>
</comment>
<dbReference type="Pfam" id="PF17759">
    <property type="entry name" value="tRNA_synthFbeta"/>
    <property type="match status" value="1"/>
</dbReference>
<dbReference type="Pfam" id="PF03484">
    <property type="entry name" value="B5"/>
    <property type="match status" value="1"/>
</dbReference>
<evidence type="ECO:0000256" key="4">
    <source>
        <dbReference type="ARBA" id="ARBA00011209"/>
    </source>
</evidence>
<evidence type="ECO:0000256" key="7">
    <source>
        <dbReference type="ARBA" id="ARBA00022490"/>
    </source>
</evidence>
<evidence type="ECO:0000256" key="16">
    <source>
        <dbReference type="ARBA" id="ARBA00049255"/>
    </source>
</evidence>
<dbReference type="GO" id="GO:0000287">
    <property type="term" value="F:magnesium ion binding"/>
    <property type="evidence" value="ECO:0007669"/>
    <property type="project" value="InterPro"/>
</dbReference>
<dbReference type="GO" id="GO:0003723">
    <property type="term" value="F:RNA binding"/>
    <property type="evidence" value="ECO:0007669"/>
    <property type="project" value="InterPro"/>
</dbReference>
<sequence>MPTITVNKADLFKSLGREYTTQEFDELCFEFGIELDEDTTDQDRKEKDGSERPPELKIEIPANRYDMLCIEGISKMLNVFLSREDVPSYRVVAPPAGELQQITVHESTHQVRQYISAAVLRGIKFDQARYDSFISLQDKLHQNLCRQRTLVSMGTHDLDKIKGPFTYEALPPQDIKFVALNQTKEMNATELFEHYDKDEGSRHLAKFLHIIRDSPVYPVVLDSNRNVCSLPPIINSELSKITLDTRNVFIEITATDRTKAEVVCHILVAMFSGYCDEAFTVEPVKIISPHNHESREVPDMTPRSTTAEVSYINSCTGLSLTPEEMCNYLKRMSYIARPSATDKDLLDVDIPVNRADVLHQCDIMEDVAIAYGFNNLEKTFPGKSGTIAKPLPINKLADIIRLESAMAGWSEVMPLILCSHDENFAYLNRKDDGNTAIKLANPKTAEYQVVRTSLLPGILKTIRENKKHALPIRVFEVSDVAFKDETYERKSRNEKHFAAAWCGKTSGFEVVHGLLDRVMAMLRATFIEKDSGADGYWIEELKNDTYFPGRAADIWYRKKGKEAKVIGSFGVLHPSVLKAFDLTLPVSTLEINVEDFL</sequence>
<dbReference type="SUPFAM" id="SSF56037">
    <property type="entry name" value="PheT/TilS domain"/>
    <property type="match status" value="1"/>
</dbReference>
<dbReference type="EMBL" id="WIQW01000064">
    <property type="protein sequence ID" value="KAF3089798.1"/>
    <property type="molecule type" value="Genomic_DNA"/>
</dbReference>
<dbReference type="FunFam" id="3.30.56.10:FF:000006">
    <property type="entry name" value="Phenylalanyl-tRNA synthetase subunit beta"/>
    <property type="match status" value="1"/>
</dbReference>
<dbReference type="FunFam" id="3.50.40.10:FF:000002">
    <property type="entry name" value="phenylalanine--tRNA ligase beta subunit"/>
    <property type="match status" value="1"/>
</dbReference>
<dbReference type="InterPro" id="IPR004531">
    <property type="entry name" value="Phe-tRNA-synth_IIc_bsu_arc_euk"/>
</dbReference>
<dbReference type="GO" id="GO:0004826">
    <property type="term" value="F:phenylalanine-tRNA ligase activity"/>
    <property type="evidence" value="ECO:0007669"/>
    <property type="project" value="UniProtKB-EC"/>
</dbReference>
<dbReference type="Gene3D" id="3.30.930.10">
    <property type="entry name" value="Bira Bifunctional Protein, Domain 2"/>
    <property type="match status" value="1"/>
</dbReference>
<evidence type="ECO:0000256" key="1">
    <source>
        <dbReference type="ARBA" id="ARBA00001946"/>
    </source>
</evidence>
<evidence type="ECO:0000256" key="12">
    <source>
        <dbReference type="ARBA" id="ARBA00022842"/>
    </source>
</evidence>
<dbReference type="InterPro" id="IPR005147">
    <property type="entry name" value="tRNA_synthase_B5-dom"/>
</dbReference>
<gene>
    <name evidence="18" type="primary">FRS1</name>
    <name evidence="18" type="ORF">TWF102_009512</name>
</gene>
<comment type="cofactor">
    <cofactor evidence="1">
        <name>Mg(2+)</name>
        <dbReference type="ChEBI" id="CHEBI:18420"/>
    </cofactor>
</comment>
<dbReference type="InterPro" id="IPR005146">
    <property type="entry name" value="B3/B4_tRNA-bd"/>
</dbReference>
<dbReference type="SMART" id="SM00873">
    <property type="entry name" value="B3_4"/>
    <property type="match status" value="1"/>
</dbReference>
<evidence type="ECO:0000256" key="14">
    <source>
        <dbReference type="ARBA" id="ARBA00023146"/>
    </source>
</evidence>
<evidence type="ECO:0000256" key="5">
    <source>
        <dbReference type="ARBA" id="ARBA00012814"/>
    </source>
</evidence>
<keyword evidence="13" id="KW-0648">Protein biosynthesis</keyword>
<evidence type="ECO:0000256" key="10">
    <source>
        <dbReference type="ARBA" id="ARBA00022741"/>
    </source>
</evidence>
<comment type="catalytic activity">
    <reaction evidence="16">
        <text>tRNA(Phe) + L-phenylalanine + ATP = L-phenylalanyl-tRNA(Phe) + AMP + diphosphate + H(+)</text>
        <dbReference type="Rhea" id="RHEA:19413"/>
        <dbReference type="Rhea" id="RHEA-COMP:9668"/>
        <dbReference type="Rhea" id="RHEA-COMP:9699"/>
        <dbReference type="ChEBI" id="CHEBI:15378"/>
        <dbReference type="ChEBI" id="CHEBI:30616"/>
        <dbReference type="ChEBI" id="CHEBI:33019"/>
        <dbReference type="ChEBI" id="CHEBI:58095"/>
        <dbReference type="ChEBI" id="CHEBI:78442"/>
        <dbReference type="ChEBI" id="CHEBI:78531"/>
        <dbReference type="ChEBI" id="CHEBI:456215"/>
        <dbReference type="EC" id="6.1.1.20"/>
    </reaction>
</comment>
<evidence type="ECO:0000256" key="3">
    <source>
        <dbReference type="ARBA" id="ARBA00007438"/>
    </source>
</evidence>
<proteinExistence type="inferred from homology"/>
<dbReference type="AlphaFoldDB" id="A0A7C8JA46"/>
<feature type="domain" description="B5" evidence="17">
    <location>
        <begin position="300"/>
        <end position="378"/>
    </location>
</feature>
<name>A0A7C8JA46_ORBOL</name>
<comment type="similarity">
    <text evidence="3">Belongs to the phenylalanyl-tRNA synthetase beta subunit family. Type 2 subfamily.</text>
</comment>